<proteinExistence type="predicted"/>
<organism evidence="1 2">
    <name type="scientific">Neopusillimonas maritima</name>
    <dbReference type="NCBI Taxonomy" id="2026239"/>
    <lineage>
        <taxon>Bacteria</taxon>
        <taxon>Pseudomonadati</taxon>
        <taxon>Pseudomonadota</taxon>
        <taxon>Betaproteobacteria</taxon>
        <taxon>Burkholderiales</taxon>
        <taxon>Alcaligenaceae</taxon>
        <taxon>Neopusillimonas</taxon>
    </lineage>
</organism>
<dbReference type="OrthoDB" id="581372at2"/>
<evidence type="ECO:0000313" key="1">
    <source>
        <dbReference type="EMBL" id="RIY39631.1"/>
    </source>
</evidence>
<dbReference type="InterPro" id="IPR009078">
    <property type="entry name" value="Ferritin-like_SF"/>
</dbReference>
<evidence type="ECO:0000313" key="2">
    <source>
        <dbReference type="Proteomes" id="UP000266206"/>
    </source>
</evidence>
<name>A0A3A1YQ31_9BURK</name>
<dbReference type="SUPFAM" id="SSF47240">
    <property type="entry name" value="Ferritin-like"/>
    <property type="match status" value="1"/>
</dbReference>
<gene>
    <name evidence="1" type="ORF">CJP73_13545</name>
</gene>
<dbReference type="Gene3D" id="1.10.620.20">
    <property type="entry name" value="Ribonucleotide Reductase, subunit A"/>
    <property type="match status" value="1"/>
</dbReference>
<dbReference type="CDD" id="cd00657">
    <property type="entry name" value="Ferritin_like"/>
    <property type="match status" value="1"/>
</dbReference>
<comment type="caution">
    <text evidence="1">The sequence shown here is derived from an EMBL/GenBank/DDBJ whole genome shotgun (WGS) entry which is preliminary data.</text>
</comment>
<accession>A0A3A1YQ31</accession>
<dbReference type="Proteomes" id="UP000266206">
    <property type="component" value="Unassembled WGS sequence"/>
</dbReference>
<dbReference type="InterPro" id="IPR012348">
    <property type="entry name" value="RNR-like"/>
</dbReference>
<sequence>MSEVTARTLDALSSDWSLDNVPLHDVDLELVRDNEDLFYMVAGASFIEIAADLYTRNLIEYYSDAPEIQEWLETKWQHEELRHGYVLKAYTQHVWPEFDWERAYQGFFTEYSAMCTADELEPTQGLEMVARCVVETGTATFYTALASQATEPVLAGIAQRIRADEVSHYKHFFQYFRKYRETQNPGRWKVLGALKRRILEARSSDADCALWHVYQVHKGSGANREEFNALCRRLAKGLRRHYPVSMAIKMVTKPLDLPASVNRMVMAPLTRASNWFLR</sequence>
<protein>
    <submittedName>
        <fullName evidence="1">Ferritin</fullName>
    </submittedName>
</protein>
<reference evidence="1 2" key="1">
    <citation type="submission" date="2017-08" db="EMBL/GenBank/DDBJ databases">
        <title>Pusillimonas indicus sp. nov., a member of the family Alcaligenaceae isolated from surface seawater.</title>
        <authorList>
            <person name="Li J."/>
        </authorList>
    </citation>
    <scope>NUCLEOTIDE SEQUENCE [LARGE SCALE GENOMIC DNA]</scope>
    <source>
        <strain evidence="1 2">L52-1-41</strain>
    </source>
</reference>
<dbReference type="AlphaFoldDB" id="A0A3A1YQ31"/>
<dbReference type="EMBL" id="NQYH01000014">
    <property type="protein sequence ID" value="RIY39631.1"/>
    <property type="molecule type" value="Genomic_DNA"/>
</dbReference>
<dbReference type="RefSeq" id="WP_119516788.1">
    <property type="nucleotide sequence ID" value="NZ_NQYH01000014.1"/>
</dbReference>
<dbReference type="GO" id="GO:0016491">
    <property type="term" value="F:oxidoreductase activity"/>
    <property type="evidence" value="ECO:0007669"/>
    <property type="project" value="InterPro"/>
</dbReference>